<keyword evidence="5" id="KW-1185">Reference proteome</keyword>
<protein>
    <submittedName>
        <fullName evidence="4">NmrA-like family domain-containing protein 1</fullName>
    </submittedName>
</protein>
<dbReference type="RefSeq" id="XP_018000190.1">
    <property type="nucleotide sequence ID" value="XM_018148215.1"/>
</dbReference>
<dbReference type="PANTHER" id="PTHR42748:SF26">
    <property type="entry name" value="NMRA-LIKE DOMAIN-CONTAINING PROTEIN"/>
    <property type="match status" value="1"/>
</dbReference>
<dbReference type="STRING" id="1664694.A0A0N1HQJ5"/>
<dbReference type="Proteomes" id="UP000038010">
    <property type="component" value="Unassembled WGS sequence"/>
</dbReference>
<evidence type="ECO:0000256" key="1">
    <source>
        <dbReference type="ARBA" id="ARBA00006328"/>
    </source>
</evidence>
<feature type="domain" description="NmrA-like" evidence="3">
    <location>
        <begin position="4"/>
        <end position="353"/>
    </location>
</feature>
<evidence type="ECO:0000313" key="4">
    <source>
        <dbReference type="EMBL" id="KPI40227.1"/>
    </source>
</evidence>
<reference evidence="4 5" key="1">
    <citation type="submission" date="2015-06" db="EMBL/GenBank/DDBJ databases">
        <title>Draft genome of the ant-associated black yeast Phialophora attae CBS 131958.</title>
        <authorList>
            <person name="Moreno L.F."/>
            <person name="Stielow B.J."/>
            <person name="de Hoog S."/>
            <person name="Vicente V.A."/>
            <person name="Weiss V.A."/>
            <person name="de Vries M."/>
            <person name="Cruz L.M."/>
            <person name="Souza E.M."/>
        </authorList>
    </citation>
    <scope>NUCLEOTIDE SEQUENCE [LARGE SCALE GENOMIC DNA]</scope>
    <source>
        <strain evidence="4 5">CBS 131958</strain>
    </source>
</reference>
<accession>A0A0N1HQJ5</accession>
<dbReference type="SUPFAM" id="SSF51735">
    <property type="entry name" value="NAD(P)-binding Rossmann-fold domains"/>
    <property type="match status" value="1"/>
</dbReference>
<evidence type="ECO:0000259" key="3">
    <source>
        <dbReference type="Pfam" id="PF05368"/>
    </source>
</evidence>
<gene>
    <name evidence="4" type="ORF">AB675_7819</name>
</gene>
<evidence type="ECO:0000313" key="5">
    <source>
        <dbReference type="Proteomes" id="UP000038010"/>
    </source>
</evidence>
<dbReference type="OrthoDB" id="3358371at2759"/>
<dbReference type="VEuPathDB" id="FungiDB:AB675_7819"/>
<dbReference type="AlphaFoldDB" id="A0A0N1HQJ5"/>
<name>A0A0N1HQJ5_9EURO</name>
<dbReference type="PANTHER" id="PTHR42748">
    <property type="entry name" value="NITROGEN METABOLITE REPRESSION PROTEIN NMRA FAMILY MEMBER"/>
    <property type="match status" value="1"/>
</dbReference>
<comment type="similarity">
    <text evidence="1">Belongs to the NmrA-type oxidoreductase family.</text>
</comment>
<dbReference type="Gene3D" id="3.90.25.10">
    <property type="entry name" value="UDP-galactose 4-epimerase, domain 1"/>
    <property type="match status" value="1"/>
</dbReference>
<proteinExistence type="inferred from homology"/>
<dbReference type="EMBL" id="LFJN01000012">
    <property type="protein sequence ID" value="KPI40227.1"/>
    <property type="molecule type" value="Genomic_DNA"/>
</dbReference>
<comment type="caution">
    <text evidence="4">The sequence shown here is derived from an EMBL/GenBank/DDBJ whole genome shotgun (WGS) entry which is preliminary data.</text>
</comment>
<dbReference type="GO" id="GO:0005634">
    <property type="term" value="C:nucleus"/>
    <property type="evidence" value="ECO:0007669"/>
    <property type="project" value="TreeGrafter"/>
</dbReference>
<dbReference type="InterPro" id="IPR051164">
    <property type="entry name" value="NmrA-like_oxidored"/>
</dbReference>
<keyword evidence="2" id="KW-0521">NADP</keyword>
<evidence type="ECO:0000256" key="2">
    <source>
        <dbReference type="ARBA" id="ARBA00022857"/>
    </source>
</evidence>
<dbReference type="InterPro" id="IPR008030">
    <property type="entry name" value="NmrA-like"/>
</dbReference>
<dbReference type="Pfam" id="PF05368">
    <property type="entry name" value="NmrA"/>
    <property type="match status" value="1"/>
</dbReference>
<sequence>MTTDKIIAVVGATDQQGGAVARTFAKLPGWTVRGLTRNVNSHAAKALTKSGIHPIAADLDDVESLKQAFTGASAVFGVTDFWGFKDRPSTAALITEKGIAWPEAFYLQEVQQGKNIVDAAAAQFAKEGAGLERLVLSTMSNVKRSSGGKYDSVWHFDSKARFVQYLAEKAKEEEDGRADSALGYDSTYSQLIGRTSYVQMGYYLDNHKLNPLATPRKNDDGRYTFNVISNPDLKTDPKPIPFVHPTTDLGPFVEALVLNASPRTILLGTSEQMLFEDYIKLWAKTLGVTRTHINKLTTADLVQMLGKEMGEEMGQMLCYAEEFGWTGDEGVSCVLPKDIGVDVDALTTVKKYIREEDWSAVGL</sequence>
<dbReference type="GeneID" id="28740095"/>
<organism evidence="4 5">
    <name type="scientific">Cyphellophora attinorum</name>
    <dbReference type="NCBI Taxonomy" id="1664694"/>
    <lineage>
        <taxon>Eukaryota</taxon>
        <taxon>Fungi</taxon>
        <taxon>Dikarya</taxon>
        <taxon>Ascomycota</taxon>
        <taxon>Pezizomycotina</taxon>
        <taxon>Eurotiomycetes</taxon>
        <taxon>Chaetothyriomycetidae</taxon>
        <taxon>Chaetothyriales</taxon>
        <taxon>Cyphellophoraceae</taxon>
        <taxon>Cyphellophora</taxon>
    </lineage>
</organism>
<dbReference type="Gene3D" id="3.40.50.720">
    <property type="entry name" value="NAD(P)-binding Rossmann-like Domain"/>
    <property type="match status" value="1"/>
</dbReference>
<dbReference type="InterPro" id="IPR036291">
    <property type="entry name" value="NAD(P)-bd_dom_sf"/>
</dbReference>